<protein>
    <recommendedName>
        <fullName evidence="3">ParB-like N-terminal domain-containing protein</fullName>
    </recommendedName>
</protein>
<reference evidence="4 5" key="1">
    <citation type="submission" date="2019-03" db="EMBL/GenBank/DDBJ databases">
        <title>Algoriphagus sp. nov, a new strain isolated from root system soil of mangrove plant Kandelia.</title>
        <authorList>
            <person name="Yin Q."/>
            <person name="Wang K."/>
            <person name="Song Z."/>
        </authorList>
    </citation>
    <scope>NUCLEOTIDE SEQUENCE [LARGE SCALE GENOMIC DNA]</scope>
    <source>
        <strain evidence="4 5">XY-J91</strain>
    </source>
</reference>
<dbReference type="Pfam" id="PF01555">
    <property type="entry name" value="N6_N4_Mtase"/>
    <property type="match status" value="1"/>
</dbReference>
<dbReference type="InterPro" id="IPR002941">
    <property type="entry name" value="DNA_methylase_N4/N6"/>
</dbReference>
<feature type="domain" description="ParB-like N-terminal" evidence="3">
    <location>
        <begin position="12"/>
        <end position="98"/>
    </location>
</feature>
<dbReference type="InterPro" id="IPR001091">
    <property type="entry name" value="RM_Methyltransferase"/>
</dbReference>
<proteinExistence type="predicted"/>
<evidence type="ECO:0000259" key="3">
    <source>
        <dbReference type="SMART" id="SM00470"/>
    </source>
</evidence>
<dbReference type="InterPro" id="IPR036086">
    <property type="entry name" value="ParB/Sulfiredoxin_sf"/>
</dbReference>
<dbReference type="Gene3D" id="3.40.50.150">
    <property type="entry name" value="Vaccinia Virus protein VP39"/>
    <property type="match status" value="1"/>
</dbReference>
<dbReference type="GO" id="GO:0003677">
    <property type="term" value="F:DNA binding"/>
    <property type="evidence" value="ECO:0007669"/>
    <property type="project" value="InterPro"/>
</dbReference>
<keyword evidence="5" id="KW-1185">Reference proteome</keyword>
<accession>A0A4Y9QRQ4</accession>
<name>A0A4Y9QRQ4_9BACT</name>
<evidence type="ECO:0000256" key="2">
    <source>
        <dbReference type="ARBA" id="ARBA00022679"/>
    </source>
</evidence>
<dbReference type="SUPFAM" id="SSF110849">
    <property type="entry name" value="ParB/Sulfiredoxin"/>
    <property type="match status" value="1"/>
</dbReference>
<keyword evidence="1" id="KW-0489">Methyltransferase</keyword>
<dbReference type="EMBL" id="SPSB01000003">
    <property type="protein sequence ID" value="TFV94488.1"/>
    <property type="molecule type" value="Genomic_DNA"/>
</dbReference>
<dbReference type="InterPro" id="IPR003115">
    <property type="entry name" value="ParB_N"/>
</dbReference>
<dbReference type="SUPFAM" id="SSF53335">
    <property type="entry name" value="S-adenosyl-L-methionine-dependent methyltransferases"/>
    <property type="match status" value="1"/>
</dbReference>
<dbReference type="GO" id="GO:0008170">
    <property type="term" value="F:N-methyltransferase activity"/>
    <property type="evidence" value="ECO:0007669"/>
    <property type="project" value="InterPro"/>
</dbReference>
<comment type="caution">
    <text evidence="4">The sequence shown here is derived from an EMBL/GenBank/DDBJ whole genome shotgun (WGS) entry which is preliminary data.</text>
</comment>
<keyword evidence="2" id="KW-0808">Transferase</keyword>
<dbReference type="Gene3D" id="3.90.1530.10">
    <property type="entry name" value="Conserved hypothetical protein from pyrococcus furiosus pfu- 392566-001, ParB domain"/>
    <property type="match status" value="1"/>
</dbReference>
<dbReference type="SMART" id="SM00470">
    <property type="entry name" value="ParB"/>
    <property type="match status" value="1"/>
</dbReference>
<evidence type="ECO:0000313" key="5">
    <source>
        <dbReference type="Proteomes" id="UP000297647"/>
    </source>
</evidence>
<dbReference type="InterPro" id="IPR029063">
    <property type="entry name" value="SAM-dependent_MTases_sf"/>
</dbReference>
<dbReference type="OrthoDB" id="1273118at2"/>
<gene>
    <name evidence="4" type="ORF">E4S40_10730</name>
</gene>
<dbReference type="GO" id="GO:0032259">
    <property type="term" value="P:methylation"/>
    <property type="evidence" value="ECO:0007669"/>
    <property type="project" value="UniProtKB-KW"/>
</dbReference>
<evidence type="ECO:0000256" key="1">
    <source>
        <dbReference type="ARBA" id="ARBA00022603"/>
    </source>
</evidence>
<dbReference type="Proteomes" id="UP000297647">
    <property type="component" value="Unassembled WGS sequence"/>
</dbReference>
<dbReference type="PRINTS" id="PR00508">
    <property type="entry name" value="S21N4MTFRASE"/>
</dbReference>
<dbReference type="AlphaFoldDB" id="A0A4Y9QRQ4"/>
<sequence length="550" mass="63586">MVQFQHSDSKMELMKISQIIEVEGLKTFYDDWSEEEREEMISSIELNGQKVPVIINRNSELIDGYRRKFCLEKLGIQEIWVIVKDCPPTIEERILHNKYRKKTANDEVKEIKAVFKKIPKKQGKKNLGKKYTRHEIISKELGHRWKGDKTIKKVEDVLKNDLEGDTLMKGIVTQKWPIDKCHEYLTKWKDIDEKNGYGFTEKLKKGELNIQETCKLIESRHGLDKYQDTFIIPNKSISFNMDCTQIKHKREFIKMVDLIFTSIPYYSLRFYENGEGENQAGHEESPQEYCNRMARILADVAVTLKETGNMMINIGETYDEGVGLGIVDMLKDAIVRHTGLVYKDRLVWSKPNPKPQNEEVQRPINNLEYILWFVIDPKIAKYNLITYTDPKKNKKPEITNGAKDVDENGTIWEKVKSISKPYQKIYSHIKAQDVLHMIECTTGKNSEVYKVYSEGGPAIMAELLPILPIMMATDEFDVVFDPFAGTNVVGRTAILLNRVALSTELSRKYYTVGCGVIENAVNDFNQEDLDLVNYFCLPEWGDRVPLQIAA</sequence>
<evidence type="ECO:0000313" key="4">
    <source>
        <dbReference type="EMBL" id="TFV94488.1"/>
    </source>
</evidence>
<dbReference type="RefSeq" id="WP_135073864.1">
    <property type="nucleotide sequence ID" value="NZ_SPSB01000003.1"/>
</dbReference>
<organism evidence="4 5">
    <name type="scientific">Algoriphagus kandeliae</name>
    <dbReference type="NCBI Taxonomy" id="2562278"/>
    <lineage>
        <taxon>Bacteria</taxon>
        <taxon>Pseudomonadati</taxon>
        <taxon>Bacteroidota</taxon>
        <taxon>Cytophagia</taxon>
        <taxon>Cytophagales</taxon>
        <taxon>Cyclobacteriaceae</taxon>
        <taxon>Algoriphagus</taxon>
    </lineage>
</organism>